<comment type="caution">
    <text evidence="1">The sequence shown here is derived from an EMBL/GenBank/DDBJ whole genome shotgun (WGS) entry which is preliminary data.</text>
</comment>
<dbReference type="RefSeq" id="WP_195912071.1">
    <property type="nucleotide sequence ID" value="NZ_CBTK010000020.1"/>
</dbReference>
<reference evidence="1 2" key="1">
    <citation type="journal article" date="2014" name="ISME J.">
        <title>Candidatus Competibacter-lineage genomes retrieved from metagenomes reveal functional metabolic diversity.</title>
        <authorList>
            <person name="McIlroy S.J."/>
            <person name="Albertsen M."/>
            <person name="Andresen E.K."/>
            <person name="Saunders A.M."/>
            <person name="Kristiansen R."/>
            <person name="Stokholm-Bjerregaard M."/>
            <person name="Nielsen K.L."/>
            <person name="Nielsen P.H."/>
        </authorList>
    </citation>
    <scope>NUCLEOTIDE SEQUENCE [LARGE SCALE GENOMIC DNA]</scope>
    <source>
        <strain evidence="1 2">Run_B_J11</strain>
    </source>
</reference>
<sequence>MIPASEPPCLTYPITCAAAAPLPEVSELQAVRHYTRLSQKNYTRWVPAP</sequence>
<gene>
    <name evidence="1" type="ORF">BN874_1160015</name>
</gene>
<evidence type="ECO:0000313" key="1">
    <source>
        <dbReference type="EMBL" id="CDH43318.1"/>
    </source>
</evidence>
<protein>
    <submittedName>
        <fullName evidence="1">Uncharacterized protein</fullName>
    </submittedName>
</protein>
<dbReference type="Proteomes" id="UP000019184">
    <property type="component" value="Unassembled WGS sequence"/>
</dbReference>
<proteinExistence type="predicted"/>
<dbReference type="Gene3D" id="6.20.440.10">
    <property type="match status" value="1"/>
</dbReference>
<dbReference type="EMBL" id="CBTK010000020">
    <property type="protein sequence ID" value="CDH43318.1"/>
    <property type="molecule type" value="Genomic_DNA"/>
</dbReference>
<organism evidence="1 2">
    <name type="scientific">Candidatus Contendobacter odensis Run_B_J11</name>
    <dbReference type="NCBI Taxonomy" id="1400861"/>
    <lineage>
        <taxon>Bacteria</taxon>
        <taxon>Pseudomonadati</taxon>
        <taxon>Pseudomonadota</taxon>
        <taxon>Gammaproteobacteria</taxon>
        <taxon>Candidatus Competibacteraceae</taxon>
        <taxon>Candidatus Contendibacter</taxon>
    </lineage>
</organism>
<keyword evidence="2" id="KW-1185">Reference proteome</keyword>
<evidence type="ECO:0000313" key="2">
    <source>
        <dbReference type="Proteomes" id="UP000019184"/>
    </source>
</evidence>
<name>A0A7U7G7X1_9GAMM</name>
<dbReference type="AlphaFoldDB" id="A0A7U7G7X1"/>
<accession>A0A7U7G7X1</accession>